<accession>A0A4V3XI61</accession>
<evidence type="ECO:0000313" key="1">
    <source>
        <dbReference type="EMBL" id="THH27803.1"/>
    </source>
</evidence>
<gene>
    <name evidence="1" type="ORF">EUX98_g6385</name>
</gene>
<organism evidence="1 2">
    <name type="scientific">Antrodiella citrinella</name>
    <dbReference type="NCBI Taxonomy" id="2447956"/>
    <lineage>
        <taxon>Eukaryota</taxon>
        <taxon>Fungi</taxon>
        <taxon>Dikarya</taxon>
        <taxon>Basidiomycota</taxon>
        <taxon>Agaricomycotina</taxon>
        <taxon>Agaricomycetes</taxon>
        <taxon>Polyporales</taxon>
        <taxon>Steccherinaceae</taxon>
        <taxon>Antrodiella</taxon>
    </lineage>
</organism>
<dbReference type="InterPro" id="IPR018811">
    <property type="entry name" value="MRX11"/>
</dbReference>
<dbReference type="Proteomes" id="UP000308730">
    <property type="component" value="Unassembled WGS sequence"/>
</dbReference>
<dbReference type="EMBL" id="SGPM01000223">
    <property type="protein sequence ID" value="THH27803.1"/>
    <property type="molecule type" value="Genomic_DNA"/>
</dbReference>
<name>A0A4V3XI61_9APHY</name>
<keyword evidence="2" id="KW-1185">Reference proteome</keyword>
<dbReference type="OrthoDB" id="5580261at2759"/>
<evidence type="ECO:0000313" key="2">
    <source>
        <dbReference type="Proteomes" id="UP000308730"/>
    </source>
</evidence>
<protein>
    <submittedName>
        <fullName evidence="1">Uncharacterized protein</fullName>
    </submittedName>
</protein>
<comment type="caution">
    <text evidence="1">The sequence shown here is derived from an EMBL/GenBank/DDBJ whole genome shotgun (WGS) entry which is preliminary data.</text>
</comment>
<sequence length="162" mass="17656">MPLPPPARLSRFAPYTQALTALSQRTRTPLPSLVISFAVLHELTALVPLAGFFFGARALGVGNTLVRAVADNTDQGWAGEKGKEWMEEGERWAERVGRRYGVFGFEKRVRGHGQTDATADEPRSTDQVTSRLAGDAANAIVAPSCQYEWACLCISRQHSLGV</sequence>
<dbReference type="Pfam" id="PF10306">
    <property type="entry name" value="FLILHELTA"/>
    <property type="match status" value="1"/>
</dbReference>
<reference evidence="1 2" key="1">
    <citation type="submission" date="2019-02" db="EMBL/GenBank/DDBJ databases">
        <title>Genome sequencing of the rare red list fungi Antrodiella citrinella (Flaviporus citrinellus).</title>
        <authorList>
            <person name="Buettner E."/>
            <person name="Kellner H."/>
        </authorList>
    </citation>
    <scope>NUCLEOTIDE SEQUENCE [LARGE SCALE GENOMIC DNA]</scope>
    <source>
        <strain evidence="1 2">DSM 108506</strain>
    </source>
</reference>
<proteinExistence type="predicted"/>
<dbReference type="AlphaFoldDB" id="A0A4V3XI61"/>